<dbReference type="AlphaFoldDB" id="W6M527"/>
<name>W6M527_9GAMM</name>
<sequence length="28" mass="3101">MIGIGSLLYSYRLIAQQEQTTTKLLMAG</sequence>
<evidence type="ECO:0000313" key="2">
    <source>
        <dbReference type="Proteomes" id="UP000035760"/>
    </source>
</evidence>
<keyword evidence="2" id="KW-1185">Reference proteome</keyword>
<gene>
    <name evidence="1" type="ORF">BN873_360070</name>
</gene>
<protein>
    <submittedName>
        <fullName evidence="1">Uncharacterized protein</fullName>
    </submittedName>
</protein>
<dbReference type="Proteomes" id="UP000035760">
    <property type="component" value="Unassembled WGS sequence"/>
</dbReference>
<reference evidence="1" key="2">
    <citation type="submission" date="2014-03" db="EMBL/GenBank/DDBJ databases">
        <title>Candidatus Competibacter-lineage genomes retrieved from metagenomes reveal functional metabolic diversity.</title>
        <authorList>
            <person name="McIlroy S.J."/>
            <person name="Albertsen M."/>
            <person name="Andresen E.K."/>
            <person name="Saunders A.M."/>
            <person name="Kristiansen R."/>
            <person name="Stokholm-Bjerregaard M."/>
            <person name="Nielsen K.L."/>
            <person name="Nielsen P.H."/>
        </authorList>
    </citation>
    <scope>NUCLEOTIDE SEQUENCE</scope>
    <source>
        <strain evidence="1">Run_A_D11</strain>
    </source>
</reference>
<reference evidence="1" key="1">
    <citation type="submission" date="2013-07" db="EMBL/GenBank/DDBJ databases">
        <authorList>
            <person name="McIlroy S."/>
        </authorList>
    </citation>
    <scope>NUCLEOTIDE SEQUENCE [LARGE SCALE GENOMIC DNA]</scope>
    <source>
        <strain evidence="1">Run_A_D11</strain>
    </source>
</reference>
<dbReference type="STRING" id="1400863.BN873_360070"/>
<organism evidence="1 2">
    <name type="scientific">Candidatus Competibacter denitrificans Run_A_D11</name>
    <dbReference type="NCBI Taxonomy" id="1400863"/>
    <lineage>
        <taxon>Bacteria</taxon>
        <taxon>Pseudomonadati</taxon>
        <taxon>Pseudomonadota</taxon>
        <taxon>Gammaproteobacteria</taxon>
        <taxon>Candidatus Competibacteraceae</taxon>
        <taxon>Candidatus Competibacter</taxon>
    </lineage>
</organism>
<dbReference type="EMBL" id="CBTJ020000043">
    <property type="protein sequence ID" value="CDI02976.1"/>
    <property type="molecule type" value="Genomic_DNA"/>
</dbReference>
<accession>W6M527</accession>
<evidence type="ECO:0000313" key="1">
    <source>
        <dbReference type="EMBL" id="CDI02976.1"/>
    </source>
</evidence>
<comment type="caution">
    <text evidence="1">The sequence shown here is derived from an EMBL/GenBank/DDBJ whole genome shotgun (WGS) entry which is preliminary data.</text>
</comment>
<proteinExistence type="predicted"/>